<organism evidence="1 2">
    <name type="scientific">Phaeobacter piscinae</name>
    <dbReference type="NCBI Taxonomy" id="1580596"/>
    <lineage>
        <taxon>Bacteria</taxon>
        <taxon>Pseudomonadati</taxon>
        <taxon>Pseudomonadota</taxon>
        <taxon>Alphaproteobacteria</taxon>
        <taxon>Rhodobacterales</taxon>
        <taxon>Roseobacteraceae</taxon>
        <taxon>Phaeobacter</taxon>
    </lineage>
</organism>
<proteinExistence type="predicted"/>
<sequence>MRFAFVEEHRTEIPVNRLCEIMDVSPRGNRAWRSRPLSDS</sequence>
<reference evidence="1 2" key="1">
    <citation type="journal article" date="2017" name="Front. Microbiol.">
        <title>Phaeobacter piscinae sp. nov., a species of the Roseobacter group and potential aquaculture probiont.</title>
        <authorList>
            <person name="Sonnenschein E.C."/>
            <person name="Phippen C.B.W."/>
            <person name="Nielsen K.F."/>
            <person name="Mateiu R.V."/>
            <person name="Melchiorsen J."/>
            <person name="Gram L."/>
            <person name="Overmann J."/>
            <person name="Freese H.M."/>
        </authorList>
    </citation>
    <scope>NUCLEOTIDE SEQUENCE [LARGE SCALE GENOMIC DNA]</scope>
    <source>
        <strain evidence="1 2">P13</strain>
    </source>
</reference>
<dbReference type="EMBL" id="CP010767">
    <property type="protein sequence ID" value="ATG44226.1"/>
    <property type="molecule type" value="Genomic_DNA"/>
</dbReference>
<evidence type="ECO:0000313" key="2">
    <source>
        <dbReference type="Proteomes" id="UP000218606"/>
    </source>
</evidence>
<name>A0AAN1GSA9_9RHOB</name>
<dbReference type="AlphaFoldDB" id="A0AAN1GSA9"/>
<gene>
    <name evidence="1" type="ORF">PhaeoP13_02305</name>
</gene>
<accession>A0AAN1GSA9</accession>
<protein>
    <submittedName>
        <fullName evidence="1">Transposase</fullName>
    </submittedName>
</protein>
<dbReference type="Proteomes" id="UP000218606">
    <property type="component" value="Chromosome"/>
</dbReference>
<evidence type="ECO:0000313" key="1">
    <source>
        <dbReference type="EMBL" id="ATG44226.1"/>
    </source>
</evidence>